<evidence type="ECO:0000313" key="3">
    <source>
        <dbReference type="Proteomes" id="UP000824014"/>
    </source>
</evidence>
<feature type="chain" id="PRO_5038416517" evidence="1">
    <location>
        <begin position="23"/>
        <end position="286"/>
    </location>
</feature>
<name>A0A9D2ILS7_9BACT</name>
<sequence length="286" mass="30456">MRKNPMAWIAMLVCGMALSGCAQSEKTIGTMPVPTLLSASIAQPTRTEIVAGQNPHPIYWEVGDVIAVHFDTDTDATTVHWYQLQSGAGTTNGTFAHLEYGGDTLPATYNSLIAGFSGYETISFNENTEMVLEARSEIFMGLDSVEEFPMHGTAAAGAPIAFRCSFGIAHIPVTGNNVSITQITMDTHEEVPVAGIFNVNVATDATTFVQSTAGSAYQIVWAGRQAVTLTDTPTDFYGVMPVGTYNAGTTLTFTLSNGSTIVKTAQQPFTVSRAQILNLPTLNVAQ</sequence>
<keyword evidence="1" id="KW-0732">Signal</keyword>
<protein>
    <submittedName>
        <fullName evidence="2">Uncharacterized protein</fullName>
    </submittedName>
</protein>
<dbReference type="EMBL" id="DXCC01000023">
    <property type="protein sequence ID" value="HIZ15614.1"/>
    <property type="molecule type" value="Genomic_DNA"/>
</dbReference>
<reference evidence="2" key="2">
    <citation type="submission" date="2021-04" db="EMBL/GenBank/DDBJ databases">
        <authorList>
            <person name="Gilroy R."/>
        </authorList>
    </citation>
    <scope>NUCLEOTIDE SEQUENCE</scope>
    <source>
        <strain evidence="2">ChiHjej11B10-19426</strain>
    </source>
</reference>
<evidence type="ECO:0000313" key="2">
    <source>
        <dbReference type="EMBL" id="HIZ15614.1"/>
    </source>
</evidence>
<dbReference type="Proteomes" id="UP000824014">
    <property type="component" value="Unassembled WGS sequence"/>
</dbReference>
<feature type="signal peptide" evidence="1">
    <location>
        <begin position="1"/>
        <end position="22"/>
    </location>
</feature>
<evidence type="ECO:0000256" key="1">
    <source>
        <dbReference type="SAM" id="SignalP"/>
    </source>
</evidence>
<comment type="caution">
    <text evidence="2">The sequence shown here is derived from an EMBL/GenBank/DDBJ whole genome shotgun (WGS) entry which is preliminary data.</text>
</comment>
<accession>A0A9D2ILS7</accession>
<dbReference type="AlphaFoldDB" id="A0A9D2ILS7"/>
<dbReference type="PROSITE" id="PS51257">
    <property type="entry name" value="PROKAR_LIPOPROTEIN"/>
    <property type="match status" value="1"/>
</dbReference>
<organism evidence="2 3">
    <name type="scientific">Candidatus Tidjanibacter faecipullorum</name>
    <dbReference type="NCBI Taxonomy" id="2838766"/>
    <lineage>
        <taxon>Bacteria</taxon>
        <taxon>Pseudomonadati</taxon>
        <taxon>Bacteroidota</taxon>
        <taxon>Bacteroidia</taxon>
        <taxon>Bacteroidales</taxon>
        <taxon>Rikenellaceae</taxon>
        <taxon>Tidjanibacter</taxon>
    </lineage>
</organism>
<gene>
    <name evidence="2" type="ORF">H9816_06870</name>
</gene>
<reference evidence="2" key="1">
    <citation type="journal article" date="2021" name="PeerJ">
        <title>Extensive microbial diversity within the chicken gut microbiome revealed by metagenomics and culture.</title>
        <authorList>
            <person name="Gilroy R."/>
            <person name="Ravi A."/>
            <person name="Getino M."/>
            <person name="Pursley I."/>
            <person name="Horton D.L."/>
            <person name="Alikhan N.F."/>
            <person name="Baker D."/>
            <person name="Gharbi K."/>
            <person name="Hall N."/>
            <person name="Watson M."/>
            <person name="Adriaenssens E.M."/>
            <person name="Foster-Nyarko E."/>
            <person name="Jarju S."/>
            <person name="Secka A."/>
            <person name="Antonio M."/>
            <person name="Oren A."/>
            <person name="Chaudhuri R.R."/>
            <person name="La Ragione R."/>
            <person name="Hildebrand F."/>
            <person name="Pallen M.J."/>
        </authorList>
    </citation>
    <scope>NUCLEOTIDE SEQUENCE</scope>
    <source>
        <strain evidence="2">ChiHjej11B10-19426</strain>
    </source>
</reference>
<proteinExistence type="predicted"/>